<dbReference type="OrthoDB" id="442860at2759"/>
<dbReference type="FunFam" id="2.60.120.590:FF:000019">
    <property type="entry name" value="DNA N6-methyl adenine demethylase"/>
    <property type="match status" value="1"/>
</dbReference>
<dbReference type="GO" id="GO:0070988">
    <property type="term" value="P:demethylation"/>
    <property type="evidence" value="ECO:0007669"/>
    <property type="project" value="InterPro"/>
</dbReference>
<dbReference type="KEGG" id="bgt:106074243"/>
<name>A0A2C9JZM6_BIOGL</name>
<feature type="region of interest" description="Disordered" evidence="3">
    <location>
        <begin position="86"/>
        <end position="106"/>
    </location>
</feature>
<evidence type="ECO:0000313" key="5">
    <source>
        <dbReference type="EnsemblMetazoa" id="BGLB010626-PB"/>
    </source>
</evidence>
<feature type="domain" description="Fe2OG dioxygenase" evidence="4">
    <location>
        <begin position="207"/>
        <end position="305"/>
    </location>
</feature>
<dbReference type="Gene3D" id="2.60.120.590">
    <property type="entry name" value="Alpha-ketoglutarate-dependent dioxygenase AlkB-like"/>
    <property type="match status" value="1"/>
</dbReference>
<dbReference type="VEuPathDB" id="VectorBase:BGLB010626"/>
<dbReference type="PROSITE" id="PS51471">
    <property type="entry name" value="FE2OG_OXY"/>
    <property type="match status" value="1"/>
</dbReference>
<dbReference type="InterPro" id="IPR032857">
    <property type="entry name" value="ALKBH4"/>
</dbReference>
<keyword evidence="2" id="KW-0408">Iron</keyword>
<dbReference type="VEuPathDB" id="VectorBase:BGLAX_041092"/>
<comment type="cofactor">
    <cofactor evidence="1">
        <name>Fe(2+)</name>
        <dbReference type="ChEBI" id="CHEBI:29033"/>
    </cofactor>
</comment>
<organism evidence="5 6">
    <name type="scientific">Biomphalaria glabrata</name>
    <name type="common">Bloodfluke planorb</name>
    <name type="synonym">Freshwater snail</name>
    <dbReference type="NCBI Taxonomy" id="6526"/>
    <lineage>
        <taxon>Eukaryota</taxon>
        <taxon>Metazoa</taxon>
        <taxon>Spiralia</taxon>
        <taxon>Lophotrochozoa</taxon>
        <taxon>Mollusca</taxon>
        <taxon>Gastropoda</taxon>
        <taxon>Heterobranchia</taxon>
        <taxon>Euthyneura</taxon>
        <taxon>Panpulmonata</taxon>
        <taxon>Hygrophila</taxon>
        <taxon>Lymnaeoidea</taxon>
        <taxon>Planorbidae</taxon>
        <taxon>Biomphalaria</taxon>
    </lineage>
</organism>
<comment type="similarity">
    <text evidence="2">Belongs to the iron/ascorbate-dependent oxidoreductase family.</text>
</comment>
<dbReference type="AlphaFoldDB" id="A0A2C9JZM6"/>
<evidence type="ECO:0000313" key="6">
    <source>
        <dbReference type="Proteomes" id="UP000076420"/>
    </source>
</evidence>
<evidence type="ECO:0000256" key="3">
    <source>
        <dbReference type="SAM" id="MobiDB-lite"/>
    </source>
</evidence>
<dbReference type="Proteomes" id="UP000076420">
    <property type="component" value="Unassembled WGS sequence"/>
</dbReference>
<dbReference type="GO" id="GO:0046872">
    <property type="term" value="F:metal ion binding"/>
    <property type="evidence" value="ECO:0007669"/>
    <property type="project" value="UniProtKB-KW"/>
</dbReference>
<protein>
    <recommendedName>
        <fullName evidence="4">Fe2OG dioxygenase domain-containing protein</fullName>
    </recommendedName>
</protein>
<evidence type="ECO:0000256" key="2">
    <source>
        <dbReference type="RuleBase" id="RU003682"/>
    </source>
</evidence>
<dbReference type="InterPro" id="IPR005123">
    <property type="entry name" value="Oxoglu/Fe-dep_dioxygenase_dom"/>
</dbReference>
<dbReference type="RefSeq" id="XP_013090447.2">
    <property type="nucleotide sequence ID" value="XM_013234993.2"/>
</dbReference>
<keyword evidence="2" id="KW-0479">Metal-binding</keyword>
<accession>A0A2C9JZM6</accession>
<dbReference type="PANTHER" id="PTHR12463:SF0">
    <property type="entry name" value="ALPHA-KETOGLUTARATE-DEPENDENT DIOXYGENASE ALKB HOMOLOG 4"/>
    <property type="match status" value="1"/>
</dbReference>
<dbReference type="EnsemblMetazoa" id="BGLB010626-RB">
    <property type="protein sequence ID" value="BGLB010626-PB"/>
    <property type="gene ID" value="BGLB010626"/>
</dbReference>
<sequence>MPSSLNPKLETMLAETSNKICGCKGIRSCRLCKNTENEVQALFTGNHNVQSNVEKKTCYFCVHCKKAYQYTRVDSLAEDQSLQSSFPECQNEDLPNNTSVPSPGATSNVLELKEDNKLCQHKNVLHKMNFPGITIIENFVSPDEEFSLDAAIKETPFQKSQSGRQKQDFGPKVNFKKQKIRVSSFNGLPSYSRFLFERMGAHSCLKDFQPVELCNLEYCSERGAHIDPHFDDAWLWGERLVTLNLMSDSCLTFTQDEDPFLEVRVPLLRRSLIVVSAEARYQWKHGISEADVIGRRVAMTFRELSEEFSRGGSKEEEGKHLLTLALTFQGSAIQPANVPHWD</sequence>
<dbReference type="SUPFAM" id="SSF51197">
    <property type="entry name" value="Clavaminate synthase-like"/>
    <property type="match status" value="1"/>
</dbReference>
<dbReference type="PANTHER" id="PTHR12463">
    <property type="entry name" value="OXYGENASE-RELATED"/>
    <property type="match status" value="1"/>
</dbReference>
<keyword evidence="2" id="KW-0560">Oxidoreductase</keyword>
<evidence type="ECO:0000256" key="1">
    <source>
        <dbReference type="ARBA" id="ARBA00001954"/>
    </source>
</evidence>
<dbReference type="STRING" id="6526.A0A2C9JZM6"/>
<gene>
    <name evidence="5" type="primary">106074243</name>
</gene>
<evidence type="ECO:0000259" key="4">
    <source>
        <dbReference type="PROSITE" id="PS51471"/>
    </source>
</evidence>
<proteinExistence type="inferred from homology"/>
<dbReference type="GO" id="GO:0032451">
    <property type="term" value="F:demethylase activity"/>
    <property type="evidence" value="ECO:0007669"/>
    <property type="project" value="TreeGrafter"/>
</dbReference>
<reference evidence="5" key="1">
    <citation type="submission" date="2020-05" db="UniProtKB">
        <authorList>
            <consortium name="EnsemblMetazoa"/>
        </authorList>
    </citation>
    <scope>IDENTIFICATION</scope>
    <source>
        <strain evidence="5">BB02</strain>
    </source>
</reference>
<dbReference type="GO" id="GO:0016491">
    <property type="term" value="F:oxidoreductase activity"/>
    <property type="evidence" value="ECO:0007669"/>
    <property type="project" value="UniProtKB-KW"/>
</dbReference>
<dbReference type="InterPro" id="IPR037151">
    <property type="entry name" value="AlkB-like_sf"/>
</dbReference>